<evidence type="ECO:0000259" key="5">
    <source>
        <dbReference type="PROSITE" id="PS50977"/>
    </source>
</evidence>
<protein>
    <submittedName>
        <fullName evidence="6">TetR family transcriptional regulator</fullName>
    </submittedName>
</protein>
<evidence type="ECO:0000256" key="4">
    <source>
        <dbReference type="PROSITE-ProRule" id="PRU00335"/>
    </source>
</evidence>
<evidence type="ECO:0000256" key="2">
    <source>
        <dbReference type="ARBA" id="ARBA00023125"/>
    </source>
</evidence>
<dbReference type="InterPro" id="IPR036271">
    <property type="entry name" value="Tet_transcr_reg_TetR-rel_C_sf"/>
</dbReference>
<dbReference type="SUPFAM" id="SSF48498">
    <property type="entry name" value="Tetracyclin repressor-like, C-terminal domain"/>
    <property type="match status" value="1"/>
</dbReference>
<dbReference type="GO" id="GO:0003677">
    <property type="term" value="F:DNA binding"/>
    <property type="evidence" value="ECO:0007669"/>
    <property type="project" value="UniProtKB-UniRule"/>
</dbReference>
<keyword evidence="1" id="KW-0805">Transcription regulation</keyword>
<accession>A0A2A9E6R4</accession>
<keyword evidence="2 4" id="KW-0238">DNA-binding</keyword>
<evidence type="ECO:0000256" key="3">
    <source>
        <dbReference type="ARBA" id="ARBA00023163"/>
    </source>
</evidence>
<evidence type="ECO:0000313" key="7">
    <source>
        <dbReference type="Proteomes" id="UP000225548"/>
    </source>
</evidence>
<gene>
    <name evidence="6" type="ORF">ATL42_2555</name>
</gene>
<dbReference type="Proteomes" id="UP000225548">
    <property type="component" value="Unassembled WGS sequence"/>
</dbReference>
<evidence type="ECO:0000256" key="1">
    <source>
        <dbReference type="ARBA" id="ARBA00023015"/>
    </source>
</evidence>
<dbReference type="SUPFAM" id="SSF46689">
    <property type="entry name" value="Homeodomain-like"/>
    <property type="match status" value="1"/>
</dbReference>
<keyword evidence="3" id="KW-0804">Transcription</keyword>
<comment type="caution">
    <text evidence="6">The sequence shown here is derived from an EMBL/GenBank/DDBJ whole genome shotgun (WGS) entry which is preliminary data.</text>
</comment>
<organism evidence="6 7">
    <name type="scientific">Sanguibacter antarcticus</name>
    <dbReference type="NCBI Taxonomy" id="372484"/>
    <lineage>
        <taxon>Bacteria</taxon>
        <taxon>Bacillati</taxon>
        <taxon>Actinomycetota</taxon>
        <taxon>Actinomycetes</taxon>
        <taxon>Micrococcales</taxon>
        <taxon>Sanguibacteraceae</taxon>
        <taxon>Sanguibacter</taxon>
    </lineage>
</organism>
<dbReference type="OrthoDB" id="3196926at2"/>
<evidence type="ECO:0000313" key="6">
    <source>
        <dbReference type="EMBL" id="PFG34638.1"/>
    </source>
</evidence>
<dbReference type="PANTHER" id="PTHR47506">
    <property type="entry name" value="TRANSCRIPTIONAL REGULATORY PROTEIN"/>
    <property type="match status" value="1"/>
</dbReference>
<dbReference type="PROSITE" id="PS50977">
    <property type="entry name" value="HTH_TETR_2"/>
    <property type="match status" value="1"/>
</dbReference>
<dbReference type="PANTHER" id="PTHR47506:SF1">
    <property type="entry name" value="HTH-TYPE TRANSCRIPTIONAL REGULATOR YJDC"/>
    <property type="match status" value="1"/>
</dbReference>
<dbReference type="InterPro" id="IPR001647">
    <property type="entry name" value="HTH_TetR"/>
</dbReference>
<feature type="domain" description="HTH tetR-type" evidence="5">
    <location>
        <begin position="4"/>
        <end position="64"/>
    </location>
</feature>
<name>A0A2A9E6R4_9MICO</name>
<dbReference type="Gene3D" id="1.10.357.10">
    <property type="entry name" value="Tetracycline Repressor, domain 2"/>
    <property type="match status" value="1"/>
</dbReference>
<reference evidence="6 7" key="1">
    <citation type="submission" date="2017-10" db="EMBL/GenBank/DDBJ databases">
        <title>Sequencing the genomes of 1000 actinobacteria strains.</title>
        <authorList>
            <person name="Klenk H.-P."/>
        </authorList>
    </citation>
    <scope>NUCLEOTIDE SEQUENCE [LARGE SCALE GENOMIC DNA]</scope>
    <source>
        <strain evidence="6 7">DSM 18966</strain>
    </source>
</reference>
<sequence length="188" mass="20190">MPDLTVRDAVVAAADDLFYRRGVQAVGMDELRTAAGVSLKRLYREFESKDAIVLAVLDHRTRSWQDCVSRTVDAATTPRDKLLAIYDYLVDWTGDDAFRGCGFINTFGELGSVNLAVADAVRAHKEGFADYVARLAEDVGLDADVAPQLVLLAEGAQTMAAITQEPAWATAARAAASTLIDAGLAPRS</sequence>
<dbReference type="InterPro" id="IPR009057">
    <property type="entry name" value="Homeodomain-like_sf"/>
</dbReference>
<feature type="DNA-binding region" description="H-T-H motif" evidence="4">
    <location>
        <begin position="27"/>
        <end position="46"/>
    </location>
</feature>
<dbReference type="AlphaFoldDB" id="A0A2A9E6R4"/>
<proteinExistence type="predicted"/>
<dbReference type="PRINTS" id="PR00455">
    <property type="entry name" value="HTHTETR"/>
</dbReference>
<dbReference type="EMBL" id="PDJG01000001">
    <property type="protein sequence ID" value="PFG34638.1"/>
    <property type="molecule type" value="Genomic_DNA"/>
</dbReference>
<dbReference type="RefSeq" id="WP_098455643.1">
    <property type="nucleotide sequence ID" value="NZ_PDJG01000001.1"/>
</dbReference>
<dbReference type="Pfam" id="PF00440">
    <property type="entry name" value="TetR_N"/>
    <property type="match status" value="1"/>
</dbReference>
<keyword evidence="7" id="KW-1185">Reference proteome</keyword>